<feature type="domain" description="Retrotransposon gag" evidence="1">
    <location>
        <begin position="94"/>
        <end position="185"/>
    </location>
</feature>
<dbReference type="PANTHER" id="PTHR15503">
    <property type="entry name" value="LDOC1 RELATED"/>
    <property type="match status" value="1"/>
</dbReference>
<comment type="caution">
    <text evidence="2">The sequence shown here is derived from an EMBL/GenBank/DDBJ whole genome shotgun (WGS) entry which is preliminary data.</text>
</comment>
<reference evidence="2" key="1">
    <citation type="journal article" date="2023" name="Science">
        <title>Genome structures resolve the early diversification of teleost fishes.</title>
        <authorList>
            <person name="Parey E."/>
            <person name="Louis A."/>
            <person name="Montfort J."/>
            <person name="Bouchez O."/>
            <person name="Roques C."/>
            <person name="Iampietro C."/>
            <person name="Lluch J."/>
            <person name="Castinel A."/>
            <person name="Donnadieu C."/>
            <person name="Desvignes T."/>
            <person name="Floi Bucao C."/>
            <person name="Jouanno E."/>
            <person name="Wen M."/>
            <person name="Mejri S."/>
            <person name="Dirks R."/>
            <person name="Jansen H."/>
            <person name="Henkel C."/>
            <person name="Chen W.J."/>
            <person name="Zahm M."/>
            <person name="Cabau C."/>
            <person name="Klopp C."/>
            <person name="Thompson A.W."/>
            <person name="Robinson-Rechavi M."/>
            <person name="Braasch I."/>
            <person name="Lecointre G."/>
            <person name="Bobe J."/>
            <person name="Postlethwait J.H."/>
            <person name="Berthelot C."/>
            <person name="Roest Crollius H."/>
            <person name="Guiguen Y."/>
        </authorList>
    </citation>
    <scope>NUCLEOTIDE SEQUENCE</scope>
    <source>
        <strain evidence="2">WJC10195</strain>
    </source>
</reference>
<gene>
    <name evidence="2" type="ORF">SKAU_G00139090</name>
</gene>
<dbReference type="Proteomes" id="UP001152622">
    <property type="component" value="Chromosome 4"/>
</dbReference>
<name>A0A9Q1FSW6_SYNKA</name>
<organism evidence="2 3">
    <name type="scientific">Synaphobranchus kaupii</name>
    <name type="common">Kaup's arrowtooth eel</name>
    <dbReference type="NCBI Taxonomy" id="118154"/>
    <lineage>
        <taxon>Eukaryota</taxon>
        <taxon>Metazoa</taxon>
        <taxon>Chordata</taxon>
        <taxon>Craniata</taxon>
        <taxon>Vertebrata</taxon>
        <taxon>Euteleostomi</taxon>
        <taxon>Actinopterygii</taxon>
        <taxon>Neopterygii</taxon>
        <taxon>Teleostei</taxon>
        <taxon>Anguilliformes</taxon>
        <taxon>Synaphobranchidae</taxon>
        <taxon>Synaphobranchus</taxon>
    </lineage>
</organism>
<sequence>MDSTDSDLIQSILDRQGVILGRQQSQLDSVNKTVESFAINMNNLTAKFQQLQLGRETPPANPETASQNPTYHLLSHTPVNRAPAAPSYQARIAYIVTLLTDRARKWGTMVWDARFPVCSSHTTFVEELKLVFDHSRSGHEAACEMLQIRQGSKTASDNAIDFRTLAATTRWNLESQYDAFLHGLADDVKDELVTRDLPATLDTLMEMAIRIDRHLSTRRRERMGGR</sequence>
<dbReference type="InterPro" id="IPR005162">
    <property type="entry name" value="Retrotrans_gag_dom"/>
</dbReference>
<dbReference type="Pfam" id="PF03732">
    <property type="entry name" value="Retrotrans_gag"/>
    <property type="match status" value="1"/>
</dbReference>
<dbReference type="PANTHER" id="PTHR15503:SF36">
    <property type="entry name" value="RETROTRANSPOSON GAG-LIKE PROTEIN 5"/>
    <property type="match status" value="1"/>
</dbReference>
<evidence type="ECO:0000313" key="2">
    <source>
        <dbReference type="EMBL" id="KAJ8365078.1"/>
    </source>
</evidence>
<keyword evidence="3" id="KW-1185">Reference proteome</keyword>
<accession>A0A9Q1FSW6</accession>
<dbReference type="AlphaFoldDB" id="A0A9Q1FSW6"/>
<protein>
    <recommendedName>
        <fullName evidence="1">Retrotransposon gag domain-containing protein</fullName>
    </recommendedName>
</protein>
<dbReference type="OrthoDB" id="3363185at2759"/>
<proteinExistence type="predicted"/>
<evidence type="ECO:0000259" key="1">
    <source>
        <dbReference type="Pfam" id="PF03732"/>
    </source>
</evidence>
<dbReference type="InterPro" id="IPR032567">
    <property type="entry name" value="RTL1-rel"/>
</dbReference>
<dbReference type="EMBL" id="JAINUF010000004">
    <property type="protein sequence ID" value="KAJ8365078.1"/>
    <property type="molecule type" value="Genomic_DNA"/>
</dbReference>
<evidence type="ECO:0000313" key="3">
    <source>
        <dbReference type="Proteomes" id="UP001152622"/>
    </source>
</evidence>